<dbReference type="InterPro" id="IPR036465">
    <property type="entry name" value="vWFA_dom_sf"/>
</dbReference>
<comment type="caution">
    <text evidence="3">The sequence shown here is derived from an EMBL/GenBank/DDBJ whole genome shotgun (WGS) entry which is preliminary data.</text>
</comment>
<reference evidence="3 4" key="1">
    <citation type="submission" date="2024-04" db="EMBL/GenBank/DDBJ databases">
        <title>Tritrichomonas musculus Genome.</title>
        <authorList>
            <person name="Alves-Ferreira E."/>
            <person name="Grigg M."/>
            <person name="Lorenzi H."/>
            <person name="Galac M."/>
        </authorList>
    </citation>
    <scope>NUCLEOTIDE SEQUENCE [LARGE SCALE GENOMIC DNA]</scope>
    <source>
        <strain evidence="3 4">EAF2021</strain>
    </source>
</reference>
<protein>
    <recommendedName>
        <fullName evidence="2">C2 domain-containing protein</fullName>
    </recommendedName>
</protein>
<dbReference type="PANTHER" id="PTHR10857">
    <property type="entry name" value="COPINE"/>
    <property type="match status" value="1"/>
</dbReference>
<feature type="domain" description="C2" evidence="2">
    <location>
        <begin position="142"/>
        <end position="267"/>
    </location>
</feature>
<dbReference type="InterPro" id="IPR010734">
    <property type="entry name" value="Copine_C"/>
</dbReference>
<evidence type="ECO:0000313" key="4">
    <source>
        <dbReference type="Proteomes" id="UP001470230"/>
    </source>
</evidence>
<dbReference type="CDD" id="cd04047">
    <property type="entry name" value="C2B_Copine"/>
    <property type="match status" value="1"/>
</dbReference>
<dbReference type="SUPFAM" id="SSF49562">
    <property type="entry name" value="C2 domain (Calcium/lipid-binding domain, CaLB)"/>
    <property type="match status" value="2"/>
</dbReference>
<comment type="similarity">
    <text evidence="1">Belongs to the copine family.</text>
</comment>
<evidence type="ECO:0000256" key="1">
    <source>
        <dbReference type="ARBA" id="ARBA00009048"/>
    </source>
</evidence>
<dbReference type="SMART" id="SM00239">
    <property type="entry name" value="C2"/>
    <property type="match status" value="2"/>
</dbReference>
<sequence length="539" mass="61959">MIAYTNEANHGYQNMTNIFIPSFYPIIEIHVSCKKLAKLDLTSQSDPMCVLYINQNGQYVEQDRTEVIHNNPNPNFVKTFKSYYIFEINQPLRFEVYDVDSKLSSLKKHDFIGYVETDLQHLVSNLEQELTFDLFNDKKNGERGKLIITCEQTKESNVNLVGELHVEKLKKMKTFAKNNPFFEISKPSESGRDLPVYRSKTKSKCYSCTFKQFSIPMHVLCRNNLDEPITITIFDHRKKKAPKIIGKYTTTIRHFMESVQNKFELPNSHGKFWFNKLEIVHVPTFADYLRNGLRLKMITAIDFTSSNGYPNEKSSRHYFSDDPSILNDYQQTIISVGQILAKYDKDQKFPVYGFGAKIKETKKVSYCFPLTFNESDPNVHGLNGIHDIYKDAIPKIKFWGPTYLSYIIRMATKAAIENFATSKTYTILLVMTDGLIEDMVATKDAIVEASDKPLSIIIVGVGNEKFDFLDELDGDQKDLKSHKGEVMKRDIVQSVPFNRYQVCSSAKLEAELLAELPFQVHEYCSTHGFVPNIPHTSVC</sequence>
<proteinExistence type="inferred from homology"/>
<evidence type="ECO:0000313" key="3">
    <source>
        <dbReference type="EMBL" id="KAK8857708.1"/>
    </source>
</evidence>
<dbReference type="PANTHER" id="PTHR10857:SF106">
    <property type="entry name" value="C2 DOMAIN-CONTAINING PROTEIN"/>
    <property type="match status" value="1"/>
</dbReference>
<accession>A0ABR2I5C6</accession>
<name>A0ABR2I5C6_9EUKA</name>
<dbReference type="Pfam" id="PF07002">
    <property type="entry name" value="Copine"/>
    <property type="match status" value="1"/>
</dbReference>
<gene>
    <name evidence="3" type="ORF">M9Y10_016116</name>
</gene>
<dbReference type="InterPro" id="IPR000008">
    <property type="entry name" value="C2_dom"/>
</dbReference>
<dbReference type="CDD" id="cd04048">
    <property type="entry name" value="C2A_Copine"/>
    <property type="match status" value="1"/>
</dbReference>
<keyword evidence="4" id="KW-1185">Reference proteome</keyword>
<organism evidence="3 4">
    <name type="scientific">Tritrichomonas musculus</name>
    <dbReference type="NCBI Taxonomy" id="1915356"/>
    <lineage>
        <taxon>Eukaryota</taxon>
        <taxon>Metamonada</taxon>
        <taxon>Parabasalia</taxon>
        <taxon>Tritrichomonadida</taxon>
        <taxon>Tritrichomonadidae</taxon>
        <taxon>Tritrichomonas</taxon>
    </lineage>
</organism>
<dbReference type="InterPro" id="IPR045052">
    <property type="entry name" value="Copine"/>
</dbReference>
<dbReference type="InterPro" id="IPR037768">
    <property type="entry name" value="C2B_Copine"/>
</dbReference>
<dbReference type="InterPro" id="IPR035892">
    <property type="entry name" value="C2_domain_sf"/>
</dbReference>
<dbReference type="SUPFAM" id="SSF53300">
    <property type="entry name" value="vWA-like"/>
    <property type="match status" value="1"/>
</dbReference>
<dbReference type="Proteomes" id="UP001470230">
    <property type="component" value="Unassembled WGS sequence"/>
</dbReference>
<dbReference type="Gene3D" id="3.40.50.410">
    <property type="entry name" value="von Willebrand factor, type A domain"/>
    <property type="match status" value="1"/>
</dbReference>
<evidence type="ECO:0000259" key="2">
    <source>
        <dbReference type="PROSITE" id="PS50004"/>
    </source>
</evidence>
<feature type="domain" description="C2" evidence="2">
    <location>
        <begin position="7"/>
        <end position="132"/>
    </location>
</feature>
<dbReference type="Pfam" id="PF00168">
    <property type="entry name" value="C2"/>
    <property type="match status" value="2"/>
</dbReference>
<dbReference type="PROSITE" id="PS50004">
    <property type="entry name" value="C2"/>
    <property type="match status" value="2"/>
</dbReference>
<dbReference type="Gene3D" id="2.60.40.150">
    <property type="entry name" value="C2 domain"/>
    <property type="match status" value="2"/>
</dbReference>
<dbReference type="EMBL" id="JAPFFF010000020">
    <property type="protein sequence ID" value="KAK8857708.1"/>
    <property type="molecule type" value="Genomic_DNA"/>
</dbReference>